<reference evidence="11" key="1">
    <citation type="journal article" date="2021" name="Front. Microbiol.">
        <title>Comprehensive Comparative Genomics and Phenotyping of Methylobacterium Species.</title>
        <authorList>
            <person name="Alessa O."/>
            <person name="Ogura Y."/>
            <person name="Fujitani Y."/>
            <person name="Takami H."/>
            <person name="Hayashi T."/>
            <person name="Sahin N."/>
            <person name="Tani A."/>
        </authorList>
    </citation>
    <scope>NUCLEOTIDE SEQUENCE</scope>
    <source>
        <strain evidence="11">DSM 14458</strain>
    </source>
</reference>
<dbReference type="PANTHER" id="PTHR35011">
    <property type="entry name" value="2,3-DIKETO-L-GULONATE TRAP TRANSPORTER SMALL PERMEASE PROTEIN YIAM"/>
    <property type="match status" value="1"/>
</dbReference>
<feature type="transmembrane region" description="Helical" evidence="9">
    <location>
        <begin position="157"/>
        <end position="176"/>
    </location>
</feature>
<feature type="transmembrane region" description="Helical" evidence="9">
    <location>
        <begin position="39"/>
        <end position="64"/>
    </location>
</feature>
<dbReference type="InterPro" id="IPR007387">
    <property type="entry name" value="TRAP_DctQ"/>
</dbReference>
<evidence type="ECO:0000256" key="4">
    <source>
        <dbReference type="ARBA" id="ARBA00022519"/>
    </source>
</evidence>
<protein>
    <recommendedName>
        <fullName evidence="9">TRAP transporter small permease protein</fullName>
    </recommendedName>
</protein>
<comment type="caution">
    <text evidence="11">The sequence shown here is derived from an EMBL/GenBank/DDBJ whole genome shotgun (WGS) entry which is preliminary data.</text>
</comment>
<evidence type="ECO:0000256" key="8">
    <source>
        <dbReference type="ARBA" id="ARBA00038436"/>
    </source>
</evidence>
<evidence type="ECO:0000259" key="10">
    <source>
        <dbReference type="Pfam" id="PF04290"/>
    </source>
</evidence>
<evidence type="ECO:0000256" key="3">
    <source>
        <dbReference type="ARBA" id="ARBA00022475"/>
    </source>
</evidence>
<evidence type="ECO:0000256" key="7">
    <source>
        <dbReference type="ARBA" id="ARBA00023136"/>
    </source>
</evidence>
<comment type="subunit">
    <text evidence="9">The complex comprises the extracytoplasmic solute receptor protein and the two transmembrane proteins.</text>
</comment>
<name>A0ABQ4UNM4_9HYPH</name>
<gene>
    <name evidence="11" type="ORF">BGCPKDLD_0408</name>
</gene>
<dbReference type="EMBL" id="BPRE01000001">
    <property type="protein sequence ID" value="GJE73841.1"/>
    <property type="molecule type" value="Genomic_DNA"/>
</dbReference>
<dbReference type="Proteomes" id="UP001055093">
    <property type="component" value="Unassembled WGS sequence"/>
</dbReference>
<keyword evidence="4 9" id="KW-0997">Cell inner membrane</keyword>
<evidence type="ECO:0000256" key="2">
    <source>
        <dbReference type="ARBA" id="ARBA00022448"/>
    </source>
</evidence>
<dbReference type="Pfam" id="PF04290">
    <property type="entry name" value="DctQ"/>
    <property type="match status" value="1"/>
</dbReference>
<dbReference type="RefSeq" id="WP_137829513.1">
    <property type="nucleotide sequence ID" value="NZ_BPRE01000001.1"/>
</dbReference>
<keyword evidence="6 9" id="KW-1133">Transmembrane helix</keyword>
<evidence type="ECO:0000256" key="1">
    <source>
        <dbReference type="ARBA" id="ARBA00004429"/>
    </source>
</evidence>
<feature type="transmembrane region" description="Helical" evidence="9">
    <location>
        <begin position="76"/>
        <end position="93"/>
    </location>
</feature>
<keyword evidence="5 9" id="KW-0812">Transmembrane</keyword>
<keyword evidence="3" id="KW-1003">Cell membrane</keyword>
<organism evidence="11 12">
    <name type="scientific">Methylorubrum suomiense</name>
    <dbReference type="NCBI Taxonomy" id="144191"/>
    <lineage>
        <taxon>Bacteria</taxon>
        <taxon>Pseudomonadati</taxon>
        <taxon>Pseudomonadota</taxon>
        <taxon>Alphaproteobacteria</taxon>
        <taxon>Hyphomicrobiales</taxon>
        <taxon>Methylobacteriaceae</taxon>
        <taxon>Methylorubrum</taxon>
    </lineage>
</organism>
<dbReference type="InterPro" id="IPR055348">
    <property type="entry name" value="DctQ"/>
</dbReference>
<feature type="domain" description="Tripartite ATP-independent periplasmic transporters DctQ component" evidence="10">
    <location>
        <begin position="52"/>
        <end position="182"/>
    </location>
</feature>
<comment type="similarity">
    <text evidence="8 9">Belongs to the TRAP transporter small permease family.</text>
</comment>
<evidence type="ECO:0000256" key="9">
    <source>
        <dbReference type="RuleBase" id="RU369079"/>
    </source>
</evidence>
<proteinExistence type="inferred from homology"/>
<accession>A0ABQ4UNM4</accession>
<sequence>MSHAFDAASAASETRKAEEPRVPGLLGVIDRTLRRLNHVILVCGGLALVAACLVLSYSVVIRYVLHEPTEWQDESAVFLIVGATFLSAAGVQAKRGHVAIEALTGLLSPAVNRVRLILVDGVSLAFVTFFAWKSWSLFHEAWVDGQISQSTWGPPLWIPYVLMSAGMSLLTLQLVLQIAQALLYGPWAAGFAGRKIGMGADLNKNRDDAASLSGAPLTTKTGGHR</sequence>
<comment type="function">
    <text evidence="9">Part of the tripartite ATP-independent periplasmic (TRAP) transport system.</text>
</comment>
<feature type="transmembrane region" description="Helical" evidence="9">
    <location>
        <begin position="114"/>
        <end position="132"/>
    </location>
</feature>
<comment type="subcellular location">
    <subcellularLocation>
        <location evidence="1 9">Cell inner membrane</location>
        <topology evidence="1 9">Multi-pass membrane protein</topology>
    </subcellularLocation>
</comment>
<evidence type="ECO:0000313" key="11">
    <source>
        <dbReference type="EMBL" id="GJE73841.1"/>
    </source>
</evidence>
<keyword evidence="7 9" id="KW-0472">Membrane</keyword>
<evidence type="ECO:0000256" key="5">
    <source>
        <dbReference type="ARBA" id="ARBA00022692"/>
    </source>
</evidence>
<evidence type="ECO:0000256" key="6">
    <source>
        <dbReference type="ARBA" id="ARBA00022989"/>
    </source>
</evidence>
<evidence type="ECO:0000313" key="12">
    <source>
        <dbReference type="Proteomes" id="UP001055093"/>
    </source>
</evidence>
<keyword evidence="2 9" id="KW-0813">Transport</keyword>
<dbReference type="PANTHER" id="PTHR35011:SF10">
    <property type="entry name" value="TRAP TRANSPORTER SMALL PERMEASE PROTEIN"/>
    <property type="match status" value="1"/>
</dbReference>
<reference evidence="11" key="2">
    <citation type="submission" date="2021-08" db="EMBL/GenBank/DDBJ databases">
        <authorList>
            <person name="Tani A."/>
            <person name="Ola A."/>
            <person name="Ogura Y."/>
            <person name="Katsura K."/>
            <person name="Hayashi T."/>
        </authorList>
    </citation>
    <scope>NUCLEOTIDE SEQUENCE</scope>
    <source>
        <strain evidence="11">DSM 14458</strain>
    </source>
</reference>
<keyword evidence="12" id="KW-1185">Reference proteome</keyword>